<reference evidence="3 4" key="1">
    <citation type="submission" date="2019-03" db="EMBL/GenBank/DDBJ databases">
        <title>Genomics of glacier-inhabiting Cryobacterium strains.</title>
        <authorList>
            <person name="Liu Q."/>
            <person name="Xin Y.-H."/>
        </authorList>
    </citation>
    <scope>NUCLEOTIDE SEQUENCE [LARGE SCALE GENOMIC DNA]</scope>
    <source>
        <strain evidence="3 4">HLT2-23</strain>
    </source>
</reference>
<keyword evidence="4" id="KW-1185">Reference proteome</keyword>
<accession>A0A4R8UV64</accession>
<proteinExistence type="predicted"/>
<dbReference type="SUPFAM" id="SSF54427">
    <property type="entry name" value="NTF2-like"/>
    <property type="match status" value="1"/>
</dbReference>
<keyword evidence="1" id="KW-0812">Transmembrane</keyword>
<feature type="transmembrane region" description="Helical" evidence="1">
    <location>
        <begin position="12"/>
        <end position="31"/>
    </location>
</feature>
<name>A0A4R8UV64_9MICO</name>
<comment type="caution">
    <text evidence="3">The sequence shown here is derived from an EMBL/GenBank/DDBJ whole genome shotgun (WGS) entry which is preliminary data.</text>
</comment>
<sequence length="154" mass="16097">MLTTTGTKDRTLIVILSIIAALVLVSLVVVFTRGAPETLDPSTPEGVVQAYSAAVIDGDEAAAAAFLTTDASVGCGPVEHGPTNNLRVVLVSTTVRPTSADVVVSLVTSYDDGPFGASEYEFEGNFDLVRVDGAWLIATAPWELSICPNRSITK</sequence>
<dbReference type="OrthoDB" id="5118128at2"/>
<evidence type="ECO:0000313" key="3">
    <source>
        <dbReference type="EMBL" id="TFB71406.1"/>
    </source>
</evidence>
<evidence type="ECO:0000313" key="4">
    <source>
        <dbReference type="Proteomes" id="UP000298173"/>
    </source>
</evidence>
<protein>
    <recommendedName>
        <fullName evidence="2">Lipoprotein LpqB N-terminal domain-containing protein</fullName>
    </recommendedName>
</protein>
<dbReference type="Pfam" id="PF25976">
    <property type="entry name" value="LpqB_N"/>
    <property type="match status" value="1"/>
</dbReference>
<dbReference type="InterPro" id="IPR059026">
    <property type="entry name" value="LpqB_N"/>
</dbReference>
<organism evidence="3 4">
    <name type="scientific">Cryobacterium glaciale</name>
    <dbReference type="NCBI Taxonomy" id="1259145"/>
    <lineage>
        <taxon>Bacteria</taxon>
        <taxon>Bacillati</taxon>
        <taxon>Actinomycetota</taxon>
        <taxon>Actinomycetes</taxon>
        <taxon>Micrococcales</taxon>
        <taxon>Microbacteriaceae</taxon>
        <taxon>Cryobacterium</taxon>
    </lineage>
</organism>
<keyword evidence="1" id="KW-1133">Transmembrane helix</keyword>
<dbReference type="Proteomes" id="UP000298173">
    <property type="component" value="Unassembled WGS sequence"/>
</dbReference>
<gene>
    <name evidence="3" type="ORF">E3O06_13835</name>
</gene>
<feature type="domain" description="Lipoprotein LpqB N-terminal" evidence="2">
    <location>
        <begin position="42"/>
        <end position="147"/>
    </location>
</feature>
<dbReference type="AlphaFoldDB" id="A0A4R8UV64"/>
<keyword evidence="1" id="KW-0472">Membrane</keyword>
<dbReference type="RefSeq" id="WP_134503919.1">
    <property type="nucleotide sequence ID" value="NZ_SOEY01000028.1"/>
</dbReference>
<evidence type="ECO:0000256" key="1">
    <source>
        <dbReference type="SAM" id="Phobius"/>
    </source>
</evidence>
<evidence type="ECO:0000259" key="2">
    <source>
        <dbReference type="Pfam" id="PF25976"/>
    </source>
</evidence>
<dbReference type="EMBL" id="SOEY01000028">
    <property type="protein sequence ID" value="TFB71406.1"/>
    <property type="molecule type" value="Genomic_DNA"/>
</dbReference>
<dbReference type="InterPro" id="IPR032710">
    <property type="entry name" value="NTF2-like_dom_sf"/>
</dbReference>